<dbReference type="InterPro" id="IPR019178">
    <property type="entry name" value="PtdIns-P2-Ptase"/>
</dbReference>
<keyword evidence="13" id="KW-1185">Reference proteome</keyword>
<evidence type="ECO:0000256" key="9">
    <source>
        <dbReference type="ARBA" id="ARBA00023136"/>
    </source>
</evidence>
<dbReference type="EC" id="3.1.3.78" evidence="4 11"/>
<organism evidence="12 13">
    <name type="scientific">Clarias magur</name>
    <name type="common">Asian catfish</name>
    <name type="synonym">Macropteronotus magur</name>
    <dbReference type="NCBI Taxonomy" id="1594786"/>
    <lineage>
        <taxon>Eukaryota</taxon>
        <taxon>Metazoa</taxon>
        <taxon>Chordata</taxon>
        <taxon>Craniata</taxon>
        <taxon>Vertebrata</taxon>
        <taxon>Euteleostomi</taxon>
        <taxon>Actinopterygii</taxon>
        <taxon>Neopterygii</taxon>
        <taxon>Teleostei</taxon>
        <taxon>Ostariophysi</taxon>
        <taxon>Siluriformes</taxon>
        <taxon>Clariidae</taxon>
        <taxon>Clarias</taxon>
    </lineage>
</organism>
<evidence type="ECO:0000313" key="13">
    <source>
        <dbReference type="Proteomes" id="UP000727407"/>
    </source>
</evidence>
<evidence type="ECO:0000256" key="5">
    <source>
        <dbReference type="ARBA" id="ARBA00022692"/>
    </source>
</evidence>
<name>A0A8J4TYW9_CLAMG</name>
<evidence type="ECO:0000256" key="6">
    <source>
        <dbReference type="ARBA" id="ARBA00022753"/>
    </source>
</evidence>
<evidence type="ECO:0000313" key="12">
    <source>
        <dbReference type="EMBL" id="KAF5883385.1"/>
    </source>
</evidence>
<evidence type="ECO:0000256" key="7">
    <source>
        <dbReference type="ARBA" id="ARBA00022801"/>
    </source>
</evidence>
<dbReference type="PANTHER" id="PTHR21014">
    <property type="entry name" value="PHOSPHATIDYLINOSITOL-4,5-BISPHOSPHATE 4-PHOSPHATASE"/>
    <property type="match status" value="1"/>
</dbReference>
<keyword evidence="5 11" id="KW-0812">Transmembrane</keyword>
<protein>
    <recommendedName>
        <fullName evidence="4 11">Phosphatidylinositol-4,5-bisphosphate 4-phosphatase</fullName>
        <ecNumber evidence="4 11">3.1.3.78</ecNumber>
    </recommendedName>
</protein>
<dbReference type="GO" id="GO:0031902">
    <property type="term" value="C:late endosome membrane"/>
    <property type="evidence" value="ECO:0007669"/>
    <property type="project" value="UniProtKB-SubCell"/>
</dbReference>
<keyword evidence="7 11" id="KW-0378">Hydrolase</keyword>
<evidence type="ECO:0000256" key="11">
    <source>
        <dbReference type="RuleBase" id="RU365008"/>
    </source>
</evidence>
<evidence type="ECO:0000256" key="4">
    <source>
        <dbReference type="ARBA" id="ARBA00012936"/>
    </source>
</evidence>
<dbReference type="Pfam" id="PF09788">
    <property type="entry name" value="Tmemb_55A"/>
    <property type="match status" value="1"/>
</dbReference>
<feature type="non-terminal residue" evidence="12">
    <location>
        <position position="201"/>
    </location>
</feature>
<comment type="catalytic activity">
    <reaction evidence="1 11">
        <text>a 1,2-diacyl-sn-glycero-3-phospho-(1D-myo-inositol-4,5-bisphosphate) + H2O = a 1,2-diacyl-sn-glycero-3-phospho-(1D-myo-inositol-5-phosphate) + phosphate</text>
        <dbReference type="Rhea" id="RHEA:25674"/>
        <dbReference type="ChEBI" id="CHEBI:15377"/>
        <dbReference type="ChEBI" id="CHEBI:43474"/>
        <dbReference type="ChEBI" id="CHEBI:57795"/>
        <dbReference type="ChEBI" id="CHEBI:58456"/>
        <dbReference type="EC" id="3.1.3.78"/>
    </reaction>
</comment>
<dbReference type="GO" id="GO:0030670">
    <property type="term" value="C:phagocytic vesicle membrane"/>
    <property type="evidence" value="ECO:0007669"/>
    <property type="project" value="TreeGrafter"/>
</dbReference>
<comment type="subcellular location">
    <subcellularLocation>
        <location evidence="2 11">Late endosome membrane</location>
        <topology evidence="2 11">Multi-pass membrane protein</topology>
    </subcellularLocation>
    <subcellularLocation>
        <location evidence="3 11">Lysosome membrane</location>
        <topology evidence="3 11">Multi-pass membrane protein</topology>
    </subcellularLocation>
</comment>
<evidence type="ECO:0000256" key="10">
    <source>
        <dbReference type="ARBA" id="ARBA00023228"/>
    </source>
</evidence>
<keyword evidence="6 11" id="KW-0967">Endosome</keyword>
<evidence type="ECO:0000256" key="2">
    <source>
        <dbReference type="ARBA" id="ARBA00004107"/>
    </source>
</evidence>
<comment type="function">
    <text evidence="11">Catalyzes the hydrolysis of phosphatidylinositol-4,5-bisphosphate (PtdIns-4,5-P2) to phosphatidylinositol-4-phosphate (PtdIns-4-P).</text>
</comment>
<dbReference type="Proteomes" id="UP000727407">
    <property type="component" value="Unassembled WGS sequence"/>
</dbReference>
<evidence type="ECO:0000256" key="1">
    <source>
        <dbReference type="ARBA" id="ARBA00001261"/>
    </source>
</evidence>
<accession>A0A8J4TYW9</accession>
<dbReference type="GO" id="GO:0046856">
    <property type="term" value="P:phosphatidylinositol dephosphorylation"/>
    <property type="evidence" value="ECO:0007669"/>
    <property type="project" value="InterPro"/>
</dbReference>
<sequence length="201" mass="22013">MADEEEKSPLLGGEAREAELYRYSLTDSAVSAPPYQDEAPPPPPYYEVPAVGASSRCCGVCGARLEEEAKSKYTLKCGVCQEYTPVRAPPVGKRFVRCPCHCLLMCKSSAQIIGCPRPECKRVIQLSSPGPVNTVVQDHEGRASCGHCSQTFLIPQSAEKKCVRCPHCRKVSFVGQRYPMKRCVYFSLMAIFFAIVAGGLI</sequence>
<dbReference type="OrthoDB" id="9939933at2759"/>
<dbReference type="PANTHER" id="PTHR21014:SF6">
    <property type="entry name" value="PHOSPHATIDYLINOSITOL-4,5-BISPHOSPHATE 4-PHOSPHATASE"/>
    <property type="match status" value="1"/>
</dbReference>
<evidence type="ECO:0000256" key="3">
    <source>
        <dbReference type="ARBA" id="ARBA00004155"/>
    </source>
</evidence>
<reference evidence="12" key="1">
    <citation type="submission" date="2020-07" db="EMBL/GenBank/DDBJ databases">
        <title>Clarias magur genome sequencing, assembly and annotation.</title>
        <authorList>
            <person name="Kushwaha B."/>
            <person name="Kumar R."/>
            <person name="Das P."/>
            <person name="Joshi C.G."/>
            <person name="Kumar D."/>
            <person name="Nagpure N.S."/>
            <person name="Pandey M."/>
            <person name="Agarwal S."/>
            <person name="Srivastava S."/>
            <person name="Singh M."/>
            <person name="Sahoo L."/>
            <person name="Jayasankar P."/>
            <person name="Meher P.K."/>
            <person name="Koringa P.G."/>
            <person name="Iquebal M.A."/>
            <person name="Das S.P."/>
            <person name="Bit A."/>
            <person name="Patnaik S."/>
            <person name="Patel N."/>
            <person name="Shah T.M."/>
            <person name="Hinsu A."/>
            <person name="Jena J.K."/>
        </authorList>
    </citation>
    <scope>NUCLEOTIDE SEQUENCE</scope>
    <source>
        <strain evidence="12">CIFAMagur01</strain>
        <tissue evidence="12">Testis</tissue>
    </source>
</reference>
<dbReference type="GO" id="GO:0005886">
    <property type="term" value="C:plasma membrane"/>
    <property type="evidence" value="ECO:0007669"/>
    <property type="project" value="TreeGrafter"/>
</dbReference>
<dbReference type="EMBL" id="QNUK01001352">
    <property type="protein sequence ID" value="KAF5883385.1"/>
    <property type="molecule type" value="Genomic_DNA"/>
</dbReference>
<comment type="caution">
    <text evidence="12">The sequence shown here is derived from an EMBL/GenBank/DDBJ whole genome shotgun (WGS) entry which is preliminary data.</text>
</comment>
<gene>
    <name evidence="12" type="primary">tmem55bb</name>
    <name evidence="12" type="ORF">DAT39_022955</name>
</gene>
<feature type="transmembrane region" description="Helical" evidence="11">
    <location>
        <begin position="183"/>
        <end position="200"/>
    </location>
</feature>
<keyword evidence="8 11" id="KW-1133">Transmembrane helix</keyword>
<dbReference type="AlphaFoldDB" id="A0A8J4TYW9"/>
<dbReference type="GO" id="GO:0005765">
    <property type="term" value="C:lysosomal membrane"/>
    <property type="evidence" value="ECO:0007669"/>
    <property type="project" value="UniProtKB-SubCell"/>
</dbReference>
<keyword evidence="10 11" id="KW-0458">Lysosome</keyword>
<keyword evidence="9 11" id="KW-0472">Membrane</keyword>
<dbReference type="GO" id="GO:0034597">
    <property type="term" value="F:phosphatidylinositol-4,5-bisphosphate 4-phosphatase activity"/>
    <property type="evidence" value="ECO:0007669"/>
    <property type="project" value="UniProtKB-EC"/>
</dbReference>
<evidence type="ECO:0000256" key="8">
    <source>
        <dbReference type="ARBA" id="ARBA00022989"/>
    </source>
</evidence>
<proteinExistence type="predicted"/>